<evidence type="ECO:0000313" key="3">
    <source>
        <dbReference type="Proteomes" id="UP000032668"/>
    </source>
</evidence>
<proteinExistence type="predicted"/>
<organism evidence="2 3">
    <name type="scientific">Acidocella aminolytica 101 = DSM 11237</name>
    <dbReference type="NCBI Taxonomy" id="1120923"/>
    <lineage>
        <taxon>Bacteria</taxon>
        <taxon>Pseudomonadati</taxon>
        <taxon>Pseudomonadota</taxon>
        <taxon>Alphaproteobacteria</taxon>
        <taxon>Acetobacterales</taxon>
        <taxon>Acidocellaceae</taxon>
        <taxon>Acidocella</taxon>
    </lineage>
</organism>
<dbReference type="RefSeq" id="WP_048878383.1">
    <property type="nucleotide sequence ID" value="NZ_BANC01000034.1"/>
</dbReference>
<keyword evidence="3" id="KW-1185">Reference proteome</keyword>
<feature type="signal peptide" evidence="1">
    <location>
        <begin position="1"/>
        <end position="19"/>
    </location>
</feature>
<name>A0A0D6PF30_9PROT</name>
<dbReference type="STRING" id="1120923.SAMN02746095_00814"/>
<sequence>MNRLTLTTLALLAPALANAAPVFLPTRDVAVQYTLARPGQVARNFQLLYNAATQSARVNSAYGYYVLANLHEGQAQLVLPAMHAIVQAPDFSALTTEINQADNARFTPLGTGHYAGLTCQRYKIVDTHGTGQACLTPDGVVLHFTGQDAHGSADLTATSVTYTPQSVSEFAPPAGFAPINLPPGTVAALLQPH</sequence>
<evidence type="ECO:0000256" key="1">
    <source>
        <dbReference type="SAM" id="SignalP"/>
    </source>
</evidence>
<dbReference type="EMBL" id="BANC01000034">
    <property type="protein sequence ID" value="GAN79966.1"/>
    <property type="molecule type" value="Genomic_DNA"/>
</dbReference>
<dbReference type="Proteomes" id="UP000032668">
    <property type="component" value="Unassembled WGS sequence"/>
</dbReference>
<dbReference type="OrthoDB" id="7268862at2"/>
<comment type="caution">
    <text evidence="2">The sequence shown here is derived from an EMBL/GenBank/DDBJ whole genome shotgun (WGS) entry which is preliminary data.</text>
</comment>
<dbReference type="AlphaFoldDB" id="A0A0D6PF30"/>
<feature type="chain" id="PRO_5030005922" description="DUF4412 domain-containing protein" evidence="1">
    <location>
        <begin position="20"/>
        <end position="193"/>
    </location>
</feature>
<keyword evidence="1" id="KW-0732">Signal</keyword>
<evidence type="ECO:0000313" key="2">
    <source>
        <dbReference type="EMBL" id="GAN79966.1"/>
    </source>
</evidence>
<gene>
    <name evidence="2" type="ORF">Aam_034_110</name>
</gene>
<protein>
    <recommendedName>
        <fullName evidence="4">DUF4412 domain-containing protein</fullName>
    </recommendedName>
</protein>
<accession>A0A0D6PF30</accession>
<reference evidence="2 3" key="1">
    <citation type="submission" date="2012-11" db="EMBL/GenBank/DDBJ databases">
        <title>Whole genome sequence of Acidocella aminolytica 101 = DSM 11237.</title>
        <authorList>
            <person name="Azuma Y."/>
            <person name="Higashiura N."/>
            <person name="Hirakawa H."/>
            <person name="Matsushita K."/>
        </authorList>
    </citation>
    <scope>NUCLEOTIDE SEQUENCE [LARGE SCALE GENOMIC DNA]</scope>
    <source>
        <strain evidence="3">101 / DSM 11237</strain>
    </source>
</reference>
<evidence type="ECO:0008006" key="4">
    <source>
        <dbReference type="Google" id="ProtNLM"/>
    </source>
</evidence>